<organism evidence="9">
    <name type="scientific">Timema douglasi</name>
    <name type="common">Walking stick</name>
    <dbReference type="NCBI Taxonomy" id="61478"/>
    <lineage>
        <taxon>Eukaryota</taxon>
        <taxon>Metazoa</taxon>
        <taxon>Ecdysozoa</taxon>
        <taxon>Arthropoda</taxon>
        <taxon>Hexapoda</taxon>
        <taxon>Insecta</taxon>
        <taxon>Pterygota</taxon>
        <taxon>Neoptera</taxon>
        <taxon>Polyneoptera</taxon>
        <taxon>Phasmatodea</taxon>
        <taxon>Timematodea</taxon>
        <taxon>Timematoidea</taxon>
        <taxon>Timematidae</taxon>
        <taxon>Timema</taxon>
    </lineage>
</organism>
<dbReference type="InterPro" id="IPR033453">
    <property type="entry name" value="Glyco_hydro_30_TIM-barrel"/>
</dbReference>
<dbReference type="EC" id="3.2.1.45" evidence="3 6"/>
<evidence type="ECO:0000259" key="7">
    <source>
        <dbReference type="Pfam" id="PF02055"/>
    </source>
</evidence>
<accession>A0A7R8Z9D7</accession>
<evidence type="ECO:0000259" key="8">
    <source>
        <dbReference type="Pfam" id="PF17189"/>
    </source>
</evidence>
<dbReference type="SUPFAM" id="SSF51011">
    <property type="entry name" value="Glycosyl hydrolase domain"/>
    <property type="match status" value="1"/>
</dbReference>
<feature type="domain" description="Glycosyl hydrolase family 30 beta sandwich" evidence="8">
    <location>
        <begin position="577"/>
        <end position="610"/>
    </location>
</feature>
<evidence type="ECO:0000256" key="4">
    <source>
        <dbReference type="ARBA" id="ARBA00022729"/>
    </source>
</evidence>
<evidence type="ECO:0000256" key="3">
    <source>
        <dbReference type="ARBA" id="ARBA00012658"/>
    </source>
</evidence>
<dbReference type="Pfam" id="PF17189">
    <property type="entry name" value="Glyco_hydro_30C"/>
    <property type="match status" value="1"/>
</dbReference>
<dbReference type="PANTHER" id="PTHR11069:SF23">
    <property type="entry name" value="LYSOSOMAL ACID GLUCOSYLCERAMIDASE"/>
    <property type="match status" value="1"/>
</dbReference>
<comment type="catalytic activity">
    <reaction evidence="1">
        <text>a beta-D-glucosyl-(1&lt;-&gt;1')-N-acylsphing-4-enine + H2O = an N-acylsphing-4-enine + D-glucose</text>
        <dbReference type="Rhea" id="RHEA:13269"/>
        <dbReference type="ChEBI" id="CHEBI:4167"/>
        <dbReference type="ChEBI" id="CHEBI:15377"/>
        <dbReference type="ChEBI" id="CHEBI:22801"/>
        <dbReference type="ChEBI" id="CHEBI:52639"/>
        <dbReference type="EC" id="3.2.1.45"/>
    </reaction>
    <physiologicalReaction direction="left-to-right" evidence="1">
        <dbReference type="Rhea" id="RHEA:13270"/>
    </physiologicalReaction>
</comment>
<evidence type="ECO:0000256" key="5">
    <source>
        <dbReference type="ARBA" id="ARBA00022801"/>
    </source>
</evidence>
<evidence type="ECO:0000256" key="2">
    <source>
        <dbReference type="ARBA" id="ARBA00005382"/>
    </source>
</evidence>
<evidence type="ECO:0000256" key="1">
    <source>
        <dbReference type="ARBA" id="ARBA00001013"/>
    </source>
</evidence>
<comment type="similarity">
    <text evidence="2 6">Belongs to the glycosyl hydrolase 30 family.</text>
</comment>
<keyword evidence="4" id="KW-0732">Signal</keyword>
<dbReference type="AlphaFoldDB" id="A0A7R8Z9D7"/>
<proteinExistence type="inferred from homology"/>
<dbReference type="Gene3D" id="3.20.20.80">
    <property type="entry name" value="Glycosidases"/>
    <property type="match status" value="1"/>
</dbReference>
<dbReference type="InterPro" id="IPR001139">
    <property type="entry name" value="Glyco_hydro_30"/>
</dbReference>
<dbReference type="SUPFAM" id="SSF51445">
    <property type="entry name" value="(Trans)glycosidases"/>
    <property type="match status" value="1"/>
</dbReference>
<feature type="domain" description="Glycosyl hydrolase family 30 TIM-barrel" evidence="7">
    <location>
        <begin position="234"/>
        <end position="574"/>
    </location>
</feature>
<dbReference type="PANTHER" id="PTHR11069">
    <property type="entry name" value="GLUCOSYLCERAMIDASE"/>
    <property type="match status" value="1"/>
</dbReference>
<protein>
    <recommendedName>
        <fullName evidence="3 6">Glucosylceramidase</fullName>
        <ecNumber evidence="3 6">3.2.1.45</ecNumber>
    </recommendedName>
</protein>
<dbReference type="GO" id="GO:0016020">
    <property type="term" value="C:membrane"/>
    <property type="evidence" value="ECO:0007669"/>
    <property type="project" value="GOC"/>
</dbReference>
<gene>
    <name evidence="9" type="ORF">TDIB3V08_LOCUS3202</name>
</gene>
<keyword evidence="5 6" id="KW-0378">Hydrolase</keyword>
<dbReference type="GO" id="GO:0006680">
    <property type="term" value="P:glucosylceramide catabolic process"/>
    <property type="evidence" value="ECO:0007669"/>
    <property type="project" value="TreeGrafter"/>
</dbReference>
<name>A0A7R8Z9D7_TIMDO</name>
<keyword evidence="6" id="KW-0443">Lipid metabolism</keyword>
<dbReference type="EMBL" id="OA565366">
    <property type="protein sequence ID" value="CAD7196876.1"/>
    <property type="molecule type" value="Genomic_DNA"/>
</dbReference>
<dbReference type="GO" id="GO:0004348">
    <property type="term" value="F:glucosylceramidase activity"/>
    <property type="evidence" value="ECO:0007669"/>
    <property type="project" value="UniProtKB-EC"/>
</dbReference>
<dbReference type="InterPro" id="IPR033452">
    <property type="entry name" value="GH30_C"/>
</dbReference>
<sequence length="611" mass="68887">MSLFVEWMKRGPGVTLCKDSVLQNAEPTRATQLSSNEVIVVDMLRAATFSLDWWIRGAEGVWGEYGDTSRAVWILFTLEMEDSRPLAVTTPIYTPSAVSRHSCSWFATDESGSSQCESVDRRVQCSCGACRGSVYGTGVDQQVRRLCIAGGTQALDCAPRDYGDGIVCVCDAGYCDKLDDITEQDLSKGNYLLYTSSKAGDRLAKSVNVFESSATAPEEPVFFHLKSDVTYQEIMGFGGALTDSTGLNIMSLSDGAREKLLQTYFGEGGSQYLYLRVPIGASDFSLEYYTYDDVDGDVNWNNFALRDEDYKYKMPVIKRASDIRGQPIKLFGAAWSAPWWMKRNGTEFGFSYLLEKYYQAWADYYVKYFDAYKNENISFWGLSAQNEPTQAYNNPSWIFSMGWSAEQQRDWIAEHLGPTLQRGGYGDLELMTLDDNRMWLPGWVETVLENETTNSYVSGIGLHWYTDESTDPIIIDQTHELFPDKFLFYTEACELVQVTRDTLGDWAVGEHYGNSMFQAFNHWVNAWADWNMAINEDGGPSTYGYNAAIIVNATGDEFYKQPPYYFQTHFSAFIPPGSKRIEMTVEDGESPFMNVAFLTPESTIVSVIMNP</sequence>
<keyword evidence="6" id="KW-0326">Glycosidase</keyword>
<dbReference type="PRINTS" id="PR00843">
    <property type="entry name" value="GLHYDRLASE30"/>
</dbReference>
<dbReference type="InterPro" id="IPR017853">
    <property type="entry name" value="GH"/>
</dbReference>
<dbReference type="Pfam" id="PF02055">
    <property type="entry name" value="Glyco_hydro_30"/>
    <property type="match status" value="1"/>
</dbReference>
<reference evidence="9" key="1">
    <citation type="submission" date="2020-11" db="EMBL/GenBank/DDBJ databases">
        <authorList>
            <person name="Tran Van P."/>
        </authorList>
    </citation>
    <scope>NUCLEOTIDE SEQUENCE</scope>
</reference>
<evidence type="ECO:0000256" key="6">
    <source>
        <dbReference type="RuleBase" id="RU361188"/>
    </source>
</evidence>
<keyword evidence="6" id="KW-0746">Sphingolipid metabolism</keyword>
<evidence type="ECO:0000313" key="9">
    <source>
        <dbReference type="EMBL" id="CAD7196876.1"/>
    </source>
</evidence>